<feature type="signal peptide" evidence="2">
    <location>
        <begin position="1"/>
        <end position="24"/>
    </location>
</feature>
<gene>
    <name evidence="3" type="ORF">BOX15_Mlig018224g3</name>
</gene>
<feature type="region of interest" description="Disordered" evidence="1">
    <location>
        <begin position="28"/>
        <end position="59"/>
    </location>
</feature>
<evidence type="ECO:0000256" key="1">
    <source>
        <dbReference type="SAM" id="MobiDB-lite"/>
    </source>
</evidence>
<sequence length="120" mass="13326">MHRPDLLLFTVTVVAICLIGGGGCSRWHSGDEDSNHGAQNPATGSERVRQTTLPRIGREPLTADEAEMLDGLDKRAMRLMRLGRKRNAWAGEADKRAMKLLRLGKKSSGGFYRPSFRYGK</sequence>
<keyword evidence="4" id="KW-1185">Reference proteome</keyword>
<dbReference type="OrthoDB" id="6120461at2759"/>
<accession>A0A267DSN0</accession>
<protein>
    <submittedName>
        <fullName evidence="3">Uncharacterized protein</fullName>
    </submittedName>
</protein>
<comment type="caution">
    <text evidence="3">The sequence shown here is derived from an EMBL/GenBank/DDBJ whole genome shotgun (WGS) entry which is preliminary data.</text>
</comment>
<name>A0A267DSN0_9PLAT</name>
<dbReference type="EMBL" id="NIVC01003408">
    <property type="protein sequence ID" value="PAA51532.1"/>
    <property type="molecule type" value="Genomic_DNA"/>
</dbReference>
<proteinExistence type="predicted"/>
<organism evidence="3 4">
    <name type="scientific">Macrostomum lignano</name>
    <dbReference type="NCBI Taxonomy" id="282301"/>
    <lineage>
        <taxon>Eukaryota</taxon>
        <taxon>Metazoa</taxon>
        <taxon>Spiralia</taxon>
        <taxon>Lophotrochozoa</taxon>
        <taxon>Platyhelminthes</taxon>
        <taxon>Rhabditophora</taxon>
        <taxon>Macrostomorpha</taxon>
        <taxon>Macrostomida</taxon>
        <taxon>Macrostomidae</taxon>
        <taxon>Macrostomum</taxon>
    </lineage>
</organism>
<reference evidence="3 4" key="1">
    <citation type="submission" date="2017-06" db="EMBL/GenBank/DDBJ databases">
        <title>A platform for efficient transgenesis in Macrostomum lignano, a flatworm model organism for stem cell research.</title>
        <authorList>
            <person name="Berezikov E."/>
        </authorList>
    </citation>
    <scope>NUCLEOTIDE SEQUENCE [LARGE SCALE GENOMIC DNA]</scope>
    <source>
        <strain evidence="3">DV1</strain>
        <tissue evidence="3">Whole organism</tissue>
    </source>
</reference>
<feature type="chain" id="PRO_5012244265" evidence="2">
    <location>
        <begin position="25"/>
        <end position="120"/>
    </location>
</feature>
<dbReference type="PROSITE" id="PS51257">
    <property type="entry name" value="PROKAR_LIPOPROTEIN"/>
    <property type="match status" value="1"/>
</dbReference>
<dbReference type="AlphaFoldDB" id="A0A267DSN0"/>
<keyword evidence="2" id="KW-0732">Signal</keyword>
<evidence type="ECO:0000313" key="3">
    <source>
        <dbReference type="EMBL" id="PAA51532.1"/>
    </source>
</evidence>
<evidence type="ECO:0000256" key="2">
    <source>
        <dbReference type="SAM" id="SignalP"/>
    </source>
</evidence>
<dbReference type="Proteomes" id="UP000215902">
    <property type="component" value="Unassembled WGS sequence"/>
</dbReference>
<evidence type="ECO:0000313" key="4">
    <source>
        <dbReference type="Proteomes" id="UP000215902"/>
    </source>
</evidence>